<accession>A0A821G8P7</accession>
<evidence type="ECO:0008006" key="4">
    <source>
        <dbReference type="Google" id="ProtNLM"/>
    </source>
</evidence>
<dbReference type="SUPFAM" id="SSF55729">
    <property type="entry name" value="Acyl-CoA N-acyltransferases (Nat)"/>
    <property type="match status" value="1"/>
</dbReference>
<evidence type="ECO:0000313" key="2">
    <source>
        <dbReference type="EMBL" id="CAF4663976.1"/>
    </source>
</evidence>
<dbReference type="EMBL" id="CAJNYV010004100">
    <property type="protein sequence ID" value="CAF3644136.1"/>
    <property type="molecule type" value="Genomic_DNA"/>
</dbReference>
<comment type="caution">
    <text evidence="2">The sequence shown here is derived from an EMBL/GenBank/DDBJ whole genome shotgun (WGS) entry which is preliminary data.</text>
</comment>
<protein>
    <recommendedName>
        <fullName evidence="4">N-acetyltransferase domain-containing protein</fullName>
    </recommendedName>
</protein>
<dbReference type="Proteomes" id="UP000663865">
    <property type="component" value="Unassembled WGS sequence"/>
</dbReference>
<gene>
    <name evidence="1" type="ORF">KIK155_LOCUS23095</name>
    <name evidence="2" type="ORF">TOA249_LOCUS14861</name>
</gene>
<name>A0A821G8P7_9BILA</name>
<dbReference type="CDD" id="cd04301">
    <property type="entry name" value="NAT_SF"/>
    <property type="match status" value="1"/>
</dbReference>
<proteinExistence type="predicted"/>
<sequence length="300" mass="33485">MYYTKRKNRRISINRQLAATIDGSRRHNIELASVNPISYTCIRCSFVTDQILERCSILFNNNYGIWGDDAPLHSNNALKAGTRVKLGIKRLREMMLFNDRCFLVIGEIRSFDNNQFELIGYTFCTSAKYDRLNGDAIWITQLVVSASYRGQGVAGTLLSMAKNSIADAVIIGLVSSHPHAVIALSNACNCIPIDLKFIADHAEDVIRACHVPYLSQAQLVGSIFNSQPLLTENNNQQPVSLVKTDFFVDHKEVLAVLEHIRDRWILGPLLDGHEFFVVLPATCVRHSKTRSSGSSCNSSP</sequence>
<dbReference type="EMBL" id="CAJOBS010000942">
    <property type="protein sequence ID" value="CAF4663976.1"/>
    <property type="molecule type" value="Genomic_DNA"/>
</dbReference>
<dbReference type="InterPro" id="IPR016181">
    <property type="entry name" value="Acyl_CoA_acyltransferase"/>
</dbReference>
<reference evidence="2" key="1">
    <citation type="submission" date="2021-02" db="EMBL/GenBank/DDBJ databases">
        <authorList>
            <person name="Nowell W R."/>
        </authorList>
    </citation>
    <scope>NUCLEOTIDE SEQUENCE</scope>
</reference>
<evidence type="ECO:0000313" key="1">
    <source>
        <dbReference type="EMBL" id="CAF3644136.1"/>
    </source>
</evidence>
<dbReference type="Proteomes" id="UP000663838">
    <property type="component" value="Unassembled WGS sequence"/>
</dbReference>
<dbReference type="Gene3D" id="3.40.630.30">
    <property type="match status" value="1"/>
</dbReference>
<evidence type="ECO:0000313" key="3">
    <source>
        <dbReference type="Proteomes" id="UP000663838"/>
    </source>
</evidence>
<dbReference type="AlphaFoldDB" id="A0A821G8P7"/>
<organism evidence="2 3">
    <name type="scientific">Rotaria socialis</name>
    <dbReference type="NCBI Taxonomy" id="392032"/>
    <lineage>
        <taxon>Eukaryota</taxon>
        <taxon>Metazoa</taxon>
        <taxon>Spiralia</taxon>
        <taxon>Gnathifera</taxon>
        <taxon>Rotifera</taxon>
        <taxon>Eurotatoria</taxon>
        <taxon>Bdelloidea</taxon>
        <taxon>Philodinida</taxon>
        <taxon>Philodinidae</taxon>
        <taxon>Rotaria</taxon>
    </lineage>
</organism>